<dbReference type="InterPro" id="IPR036249">
    <property type="entry name" value="Thioredoxin-like_sf"/>
</dbReference>
<sequence>MGWGWRCGRALLCGAAAARGAGRTMPLCDRWAPQCAQADEWRSATSIYDFHATDIDGRDVALEQYRGFVCIITNVASK</sequence>
<evidence type="ECO:0008006" key="7">
    <source>
        <dbReference type="Google" id="ProtNLM"/>
    </source>
</evidence>
<evidence type="ECO:0000256" key="3">
    <source>
        <dbReference type="ARBA" id="ARBA00023002"/>
    </source>
</evidence>
<feature type="signal peptide" evidence="4">
    <location>
        <begin position="1"/>
        <end position="22"/>
    </location>
</feature>
<proteinExistence type="inferred from homology"/>
<protein>
    <recommendedName>
        <fullName evidence="7">Glutathione peroxidase 4</fullName>
    </recommendedName>
</protein>
<evidence type="ECO:0000313" key="6">
    <source>
        <dbReference type="Proteomes" id="UP000694412"/>
    </source>
</evidence>
<dbReference type="Pfam" id="PF00255">
    <property type="entry name" value="GSHPx"/>
    <property type="match status" value="1"/>
</dbReference>
<organism evidence="5 6">
    <name type="scientific">Coturnix japonica</name>
    <name type="common">Japanese quail</name>
    <name type="synonym">Coturnix coturnix japonica</name>
    <dbReference type="NCBI Taxonomy" id="93934"/>
    <lineage>
        <taxon>Eukaryota</taxon>
        <taxon>Metazoa</taxon>
        <taxon>Chordata</taxon>
        <taxon>Craniata</taxon>
        <taxon>Vertebrata</taxon>
        <taxon>Euteleostomi</taxon>
        <taxon>Archelosauria</taxon>
        <taxon>Archosauria</taxon>
        <taxon>Dinosauria</taxon>
        <taxon>Saurischia</taxon>
        <taxon>Theropoda</taxon>
        <taxon>Coelurosauria</taxon>
        <taxon>Aves</taxon>
        <taxon>Neognathae</taxon>
        <taxon>Galloanserae</taxon>
        <taxon>Galliformes</taxon>
        <taxon>Phasianidae</taxon>
        <taxon>Perdicinae</taxon>
        <taxon>Coturnix</taxon>
    </lineage>
</organism>
<dbReference type="GeneTree" id="ENSGT00940000170739"/>
<comment type="similarity">
    <text evidence="1">Belongs to the glutathione peroxidase family.</text>
</comment>
<keyword evidence="4" id="KW-0732">Signal</keyword>
<reference evidence="5" key="2">
    <citation type="submission" date="2025-08" db="UniProtKB">
        <authorList>
            <consortium name="Ensembl"/>
        </authorList>
    </citation>
    <scope>IDENTIFICATION</scope>
</reference>
<evidence type="ECO:0000256" key="4">
    <source>
        <dbReference type="SAM" id="SignalP"/>
    </source>
</evidence>
<evidence type="ECO:0000256" key="2">
    <source>
        <dbReference type="ARBA" id="ARBA00022559"/>
    </source>
</evidence>
<evidence type="ECO:0000256" key="1">
    <source>
        <dbReference type="ARBA" id="ARBA00006926"/>
    </source>
</evidence>
<dbReference type="GO" id="GO:0004601">
    <property type="term" value="F:peroxidase activity"/>
    <property type="evidence" value="ECO:0007669"/>
    <property type="project" value="UniProtKB-KW"/>
</dbReference>
<dbReference type="Ensembl" id="ENSCJPT00005018137.1">
    <property type="protein sequence ID" value="ENSCJPP00005012522.1"/>
    <property type="gene ID" value="ENSCJPG00005010655.1"/>
</dbReference>
<dbReference type="GO" id="GO:0006979">
    <property type="term" value="P:response to oxidative stress"/>
    <property type="evidence" value="ECO:0007669"/>
    <property type="project" value="InterPro"/>
</dbReference>
<dbReference type="InterPro" id="IPR000889">
    <property type="entry name" value="Glutathione_peroxidase"/>
</dbReference>
<keyword evidence="6" id="KW-1185">Reference proteome</keyword>
<dbReference type="Proteomes" id="UP000694412">
    <property type="component" value="Chromosome 28"/>
</dbReference>
<dbReference type="AlphaFoldDB" id="A0A8C2TGV4"/>
<dbReference type="PROSITE" id="PS51355">
    <property type="entry name" value="GLUTATHIONE_PEROXID_3"/>
    <property type="match status" value="1"/>
</dbReference>
<dbReference type="Gene3D" id="3.40.30.10">
    <property type="entry name" value="Glutaredoxin"/>
    <property type="match status" value="1"/>
</dbReference>
<name>A0A8C2TGV4_COTJA</name>
<reference evidence="5" key="3">
    <citation type="submission" date="2025-09" db="UniProtKB">
        <authorList>
            <consortium name="Ensembl"/>
        </authorList>
    </citation>
    <scope>IDENTIFICATION</scope>
</reference>
<reference evidence="5" key="1">
    <citation type="submission" date="2015-11" db="EMBL/GenBank/DDBJ databases">
        <authorList>
            <consortium name="International Coturnix japonica Genome Analysis Consortium"/>
            <person name="Warren W."/>
            <person name="Burt D.W."/>
            <person name="Antin P.B."/>
            <person name="Lanford R."/>
            <person name="Gros J."/>
            <person name="Wilson R.K."/>
        </authorList>
    </citation>
    <scope>NUCLEOTIDE SEQUENCE [LARGE SCALE GENOMIC DNA]</scope>
</reference>
<evidence type="ECO:0000313" key="5">
    <source>
        <dbReference type="Ensembl" id="ENSCJPP00005012522.1"/>
    </source>
</evidence>
<keyword evidence="2" id="KW-0575">Peroxidase</keyword>
<dbReference type="SUPFAM" id="SSF52833">
    <property type="entry name" value="Thioredoxin-like"/>
    <property type="match status" value="1"/>
</dbReference>
<keyword evidence="3" id="KW-0560">Oxidoreductase</keyword>
<accession>A0A8C2TGV4</accession>
<feature type="chain" id="PRO_5034657623" description="Glutathione peroxidase 4" evidence="4">
    <location>
        <begin position="23"/>
        <end position="78"/>
    </location>
</feature>